<dbReference type="Pfam" id="PF24160">
    <property type="entry name" value="UVB_sens_C"/>
    <property type="match status" value="1"/>
</dbReference>
<dbReference type="InterPro" id="IPR054549">
    <property type="entry name" value="UVB_sens_RUS_dom"/>
</dbReference>
<keyword evidence="6" id="KW-1185">Reference proteome</keyword>
<feature type="domain" description="Protein root UVB sensitive/RUS" evidence="3">
    <location>
        <begin position="217"/>
        <end position="447"/>
    </location>
</feature>
<comment type="similarity">
    <text evidence="1">Belongs to the RUS1 family.</text>
</comment>
<dbReference type="InterPro" id="IPR006968">
    <property type="entry name" value="RUS_fam"/>
</dbReference>
<evidence type="ECO:0000259" key="3">
    <source>
        <dbReference type="Pfam" id="PF04884"/>
    </source>
</evidence>
<reference evidence="5" key="1">
    <citation type="submission" date="2021-01" db="EMBL/GenBank/DDBJ databases">
        <title>Adiantum capillus-veneris genome.</title>
        <authorList>
            <person name="Fang Y."/>
            <person name="Liao Q."/>
        </authorList>
    </citation>
    <scope>NUCLEOTIDE SEQUENCE</scope>
    <source>
        <strain evidence="5">H3</strain>
        <tissue evidence="5">Leaf</tissue>
    </source>
</reference>
<feature type="compositionally biased region" description="Basic and acidic residues" evidence="2">
    <location>
        <begin position="92"/>
        <end position="102"/>
    </location>
</feature>
<evidence type="ECO:0000256" key="1">
    <source>
        <dbReference type="ARBA" id="ARBA00007558"/>
    </source>
</evidence>
<sequence length="613" mass="67404">MPGPFPLRGLQPVHQSRFPSLDDEKVSVSLSSPPLQSASSSSLPPSPPSTSVSPPLVDHNSVSMAQKNSRAEVRRAMQEAIARGFQPPTDAHIPKHKLDDVHTGSPKPSRFSTRKVDDTESACMPTHRGDNLDVGALKRRHAFTHALDDKGLQPAVSVCGDEYTPLQTVNNNHDQFVCMEIAGQGAQWRYTLKKQSGMKGESAFNVVNLKVDHNPLNDLVAFVRSCLVPEGFPESVSPSYTPYMRWRALKYLFGGAMSVFTTRSLLHAVGVSRHGAATTAMAVNWVIKDGAGRVGKLLFARHGKKFDYDMKQLRFTGDLLMELGAAVELATVAAPHFFLPLACAANIAKNVAAVASTSTRAPIYKAFARGENIGDVTAKGECISNIADLLGTGLGIFISKKNPSLMVTFAVLSCGYLCCSYNEIKSVCLSTLNRARFEVAVQFFLETGRAPSLREGNQHERIFTLPWTKMKPFALGARVNEAFQSPYKFLNLLPLFQEENYMVTYNPIKGQAFALLKEKASSDDVLKATFHVMVLEYILKKSESSWQNMKNLNFDVNGDFKSCFRPDMSVDGIIRESCKAMPRLFETFRESSISQGWVMGESLLSPGSARLCT</sequence>
<feature type="domain" description="Root UVB sensitive protein C-terminal" evidence="4">
    <location>
        <begin position="451"/>
        <end position="606"/>
    </location>
</feature>
<gene>
    <name evidence="5" type="ORF">GOP47_0014693</name>
</gene>
<comment type="caution">
    <text evidence="5">The sequence shown here is derived from an EMBL/GenBank/DDBJ whole genome shotgun (WGS) entry which is preliminary data.</text>
</comment>
<evidence type="ECO:0008006" key="7">
    <source>
        <dbReference type="Google" id="ProtNLM"/>
    </source>
</evidence>
<feature type="compositionally biased region" description="Low complexity" evidence="2">
    <location>
        <begin position="27"/>
        <end position="57"/>
    </location>
</feature>
<dbReference type="Proteomes" id="UP000886520">
    <property type="component" value="Chromosome 14"/>
</dbReference>
<dbReference type="PANTHER" id="PTHR12770">
    <property type="entry name" value="RUS1 FAMILY PROTEIN C16ORF58"/>
    <property type="match status" value="1"/>
</dbReference>
<evidence type="ECO:0000259" key="4">
    <source>
        <dbReference type="Pfam" id="PF24160"/>
    </source>
</evidence>
<dbReference type="InterPro" id="IPR055412">
    <property type="entry name" value="UVB_sens_C"/>
</dbReference>
<evidence type="ECO:0000256" key="2">
    <source>
        <dbReference type="SAM" id="MobiDB-lite"/>
    </source>
</evidence>
<feature type="region of interest" description="Disordered" evidence="2">
    <location>
        <begin position="86"/>
        <end position="124"/>
    </location>
</feature>
<protein>
    <recommendedName>
        <fullName evidence="7">Protein root UVB sensitive 6</fullName>
    </recommendedName>
</protein>
<proteinExistence type="inferred from homology"/>
<dbReference type="AlphaFoldDB" id="A0A9D4ULZ5"/>
<dbReference type="OrthoDB" id="364779at2759"/>
<organism evidence="5 6">
    <name type="scientific">Adiantum capillus-veneris</name>
    <name type="common">Maidenhair fern</name>
    <dbReference type="NCBI Taxonomy" id="13818"/>
    <lineage>
        <taxon>Eukaryota</taxon>
        <taxon>Viridiplantae</taxon>
        <taxon>Streptophyta</taxon>
        <taxon>Embryophyta</taxon>
        <taxon>Tracheophyta</taxon>
        <taxon>Polypodiopsida</taxon>
        <taxon>Polypodiidae</taxon>
        <taxon>Polypodiales</taxon>
        <taxon>Pteridineae</taxon>
        <taxon>Pteridaceae</taxon>
        <taxon>Vittarioideae</taxon>
        <taxon>Adiantum</taxon>
    </lineage>
</organism>
<name>A0A9D4ULZ5_ADICA</name>
<dbReference type="EMBL" id="JABFUD020000014">
    <property type="protein sequence ID" value="KAI5070350.1"/>
    <property type="molecule type" value="Genomic_DNA"/>
</dbReference>
<dbReference type="PANTHER" id="PTHR12770:SF20">
    <property type="entry name" value="PROTEIN ROOT UVB SENSITIVE 6"/>
    <property type="match status" value="1"/>
</dbReference>
<accession>A0A9D4ULZ5</accession>
<dbReference type="Pfam" id="PF04884">
    <property type="entry name" value="UVB_sens_prot"/>
    <property type="match status" value="1"/>
</dbReference>
<feature type="region of interest" description="Disordered" evidence="2">
    <location>
        <begin position="1"/>
        <end position="69"/>
    </location>
</feature>
<evidence type="ECO:0000313" key="6">
    <source>
        <dbReference type="Proteomes" id="UP000886520"/>
    </source>
</evidence>
<evidence type="ECO:0000313" key="5">
    <source>
        <dbReference type="EMBL" id="KAI5070350.1"/>
    </source>
</evidence>